<proteinExistence type="inferred from homology"/>
<dbReference type="NCBIfam" id="TIGR02821">
    <property type="entry name" value="fghA_ester_D"/>
    <property type="match status" value="1"/>
</dbReference>
<evidence type="ECO:0000256" key="2">
    <source>
        <dbReference type="ARBA" id="ARBA00012479"/>
    </source>
</evidence>
<evidence type="ECO:0000256" key="8">
    <source>
        <dbReference type="RuleBase" id="RU363068"/>
    </source>
</evidence>
<feature type="active site" description="Charge relay system" evidence="7">
    <location>
        <position position="224"/>
    </location>
</feature>
<dbReference type="PANTHER" id="PTHR10061:SF0">
    <property type="entry name" value="S-FORMYLGLUTATHIONE HYDROLASE"/>
    <property type="match status" value="1"/>
</dbReference>
<gene>
    <name evidence="9" type="primary">fghA</name>
    <name evidence="9" type="ORF">ENJ46_06690</name>
</gene>
<name>A0A7C3GD65_9PROT</name>
<reference evidence="9" key="1">
    <citation type="journal article" date="2020" name="mSystems">
        <title>Genome- and Community-Level Interaction Insights into Carbon Utilization and Element Cycling Functions of Hydrothermarchaeota in Hydrothermal Sediment.</title>
        <authorList>
            <person name="Zhou Z."/>
            <person name="Liu Y."/>
            <person name="Xu W."/>
            <person name="Pan J."/>
            <person name="Luo Z.H."/>
            <person name="Li M."/>
        </authorList>
    </citation>
    <scope>NUCLEOTIDE SEQUENCE [LARGE SCALE GENOMIC DNA]</scope>
    <source>
        <strain evidence="9">HyVt-489</strain>
    </source>
</reference>
<dbReference type="EC" id="3.1.2.12" evidence="2 6"/>
<dbReference type="Pfam" id="PF00756">
    <property type="entry name" value="Esterase"/>
    <property type="match status" value="1"/>
</dbReference>
<accession>A0A7C3GD65</accession>
<dbReference type="SUPFAM" id="SSF53474">
    <property type="entry name" value="alpha/beta-Hydrolases"/>
    <property type="match status" value="1"/>
</dbReference>
<dbReference type="GO" id="GO:0005829">
    <property type="term" value="C:cytosol"/>
    <property type="evidence" value="ECO:0007669"/>
    <property type="project" value="TreeGrafter"/>
</dbReference>
<dbReference type="FunFam" id="3.40.50.1820:FF:000002">
    <property type="entry name" value="S-formylglutathione hydrolase"/>
    <property type="match status" value="1"/>
</dbReference>
<sequence>MTRQISKTKMFEGMQYIYEHPSTACDCDMRVAVYVPPQAENGTPCPTLIWLSGLTCTEDNFTTKAGAQRMASKLGLILVAPDTSPRGDDVPDVDAYDFGKGAGFYLNATQDPWAKNYQMETYIRDELTAWVKQDPMCDPNRIGIFGHSMGGHGALTLHLKNPGLFKTCSAFAPIVTPSDVPWGQKAFEGYLGEDKSSWGPYDANKLVQSQPSPAHILIDQGTNDPFYPEQLEPEKFVASAQQAGQEISLRLQDGYDHSYYFIATFIDDHLQHHAKYLEQV</sequence>
<dbReference type="InterPro" id="IPR014186">
    <property type="entry name" value="S-formylglutathione_hydrol"/>
</dbReference>
<evidence type="ECO:0000313" key="9">
    <source>
        <dbReference type="EMBL" id="HFB55596.1"/>
    </source>
</evidence>
<evidence type="ECO:0000256" key="4">
    <source>
        <dbReference type="ARBA" id="ARBA00022801"/>
    </source>
</evidence>
<organism evidence="9">
    <name type="scientific">Hellea balneolensis</name>
    <dbReference type="NCBI Taxonomy" id="287478"/>
    <lineage>
        <taxon>Bacteria</taxon>
        <taxon>Pseudomonadati</taxon>
        <taxon>Pseudomonadota</taxon>
        <taxon>Alphaproteobacteria</taxon>
        <taxon>Maricaulales</taxon>
        <taxon>Robiginitomaculaceae</taxon>
        <taxon>Hellea</taxon>
    </lineage>
</organism>
<dbReference type="AlphaFoldDB" id="A0A7C3GD65"/>
<protein>
    <recommendedName>
        <fullName evidence="2 6">S-formylglutathione hydrolase</fullName>
        <ecNumber evidence="2 6">3.1.2.12</ecNumber>
    </recommendedName>
</protein>
<dbReference type="EMBL" id="DRMN01000429">
    <property type="protein sequence ID" value="HFB55596.1"/>
    <property type="molecule type" value="Genomic_DNA"/>
</dbReference>
<evidence type="ECO:0000256" key="3">
    <source>
        <dbReference type="ARBA" id="ARBA00022487"/>
    </source>
</evidence>
<evidence type="ECO:0000256" key="6">
    <source>
        <dbReference type="NCBIfam" id="TIGR02821"/>
    </source>
</evidence>
<keyword evidence="4 8" id="KW-0378">Hydrolase</keyword>
<dbReference type="GO" id="GO:0052689">
    <property type="term" value="F:carboxylic ester hydrolase activity"/>
    <property type="evidence" value="ECO:0007669"/>
    <property type="project" value="UniProtKB-KW"/>
</dbReference>
<feature type="active site" description="Charge relay system" evidence="7">
    <location>
        <position position="257"/>
    </location>
</feature>
<comment type="function">
    <text evidence="8">Serine hydrolase involved in the detoxification of formaldehyde.</text>
</comment>
<comment type="similarity">
    <text evidence="1 8">Belongs to the esterase D family.</text>
</comment>
<dbReference type="PANTHER" id="PTHR10061">
    <property type="entry name" value="S-FORMYLGLUTATHIONE HYDROLASE"/>
    <property type="match status" value="1"/>
</dbReference>
<evidence type="ECO:0000256" key="5">
    <source>
        <dbReference type="ARBA" id="ARBA00047590"/>
    </source>
</evidence>
<comment type="catalytic activity">
    <reaction evidence="5 8">
        <text>S-formylglutathione + H2O = formate + glutathione + H(+)</text>
        <dbReference type="Rhea" id="RHEA:14961"/>
        <dbReference type="ChEBI" id="CHEBI:15377"/>
        <dbReference type="ChEBI" id="CHEBI:15378"/>
        <dbReference type="ChEBI" id="CHEBI:15740"/>
        <dbReference type="ChEBI" id="CHEBI:57688"/>
        <dbReference type="ChEBI" id="CHEBI:57925"/>
        <dbReference type="EC" id="3.1.2.12"/>
    </reaction>
</comment>
<dbReference type="Proteomes" id="UP000886042">
    <property type="component" value="Unassembled WGS sequence"/>
</dbReference>
<dbReference type="InterPro" id="IPR029058">
    <property type="entry name" value="AB_hydrolase_fold"/>
</dbReference>
<dbReference type="GO" id="GO:0046294">
    <property type="term" value="P:formaldehyde catabolic process"/>
    <property type="evidence" value="ECO:0007669"/>
    <property type="project" value="InterPro"/>
</dbReference>
<dbReference type="InterPro" id="IPR000801">
    <property type="entry name" value="Esterase-like"/>
</dbReference>
<dbReference type="GO" id="GO:0018738">
    <property type="term" value="F:S-formylglutathione hydrolase activity"/>
    <property type="evidence" value="ECO:0007669"/>
    <property type="project" value="UniProtKB-UniRule"/>
</dbReference>
<evidence type="ECO:0000256" key="1">
    <source>
        <dbReference type="ARBA" id="ARBA00005622"/>
    </source>
</evidence>
<comment type="caution">
    <text evidence="9">The sequence shown here is derived from an EMBL/GenBank/DDBJ whole genome shotgun (WGS) entry which is preliminary data.</text>
</comment>
<dbReference type="Gene3D" id="3.40.50.1820">
    <property type="entry name" value="alpha/beta hydrolase"/>
    <property type="match status" value="1"/>
</dbReference>
<keyword evidence="3 8" id="KW-0719">Serine esterase</keyword>
<evidence type="ECO:0000256" key="7">
    <source>
        <dbReference type="PIRSR" id="PIRSR614186-1"/>
    </source>
</evidence>
<feature type="active site" description="Charge relay system" evidence="7">
    <location>
        <position position="148"/>
    </location>
</feature>